<protein>
    <submittedName>
        <fullName evidence="1">Uncharacterized protein</fullName>
    </submittedName>
</protein>
<dbReference type="HOGENOM" id="CLU_3051527_0_0_1"/>
<gene>
    <name evidence="1" type="ORF">GLOINDRAFT_28731</name>
</gene>
<sequence>MTQKKVGVNLNVLMIEKWIKQSDKWEEENKKKKHIRTPERKAFYPKAEKILYGG</sequence>
<reference evidence="1" key="1">
    <citation type="submission" date="2013-07" db="EMBL/GenBank/DDBJ databases">
        <title>The genome of an arbuscular mycorrhizal fungus provides insights into the evolution of the oldest plant symbiosis.</title>
        <authorList>
            <consortium name="DOE Joint Genome Institute"/>
            <person name="Tisserant E."/>
            <person name="Malbreil M."/>
            <person name="Kuo A."/>
            <person name="Kohler A."/>
            <person name="Symeonidi A."/>
            <person name="Balestrini R."/>
            <person name="Charron P."/>
            <person name="Duensing N."/>
            <person name="Frei-dit-Frey N."/>
            <person name="Gianinazzi-Pearson V."/>
            <person name="Gilbert B."/>
            <person name="Handa Y."/>
            <person name="Hijri M."/>
            <person name="Kaul R."/>
            <person name="Kawaguchi M."/>
            <person name="Krajinski F."/>
            <person name="Lammers P."/>
            <person name="Lapierre D."/>
            <person name="Masclaux F.G."/>
            <person name="Murat C."/>
            <person name="Morin E."/>
            <person name="Ndikumana S."/>
            <person name="Pagni M."/>
            <person name="Petitpierre D."/>
            <person name="Requena N."/>
            <person name="Rosikiewicz P."/>
            <person name="Riley R."/>
            <person name="Saito K."/>
            <person name="San Clemente H."/>
            <person name="Shapiro H."/>
            <person name="van Tuinen D."/>
            <person name="Becard G."/>
            <person name="Bonfante P."/>
            <person name="Paszkowski U."/>
            <person name="Shachar-Hill Y."/>
            <person name="Young J.P."/>
            <person name="Sanders I.R."/>
            <person name="Henrissat B."/>
            <person name="Rensing S.A."/>
            <person name="Grigoriev I.V."/>
            <person name="Corradi N."/>
            <person name="Roux C."/>
            <person name="Martin F."/>
        </authorList>
    </citation>
    <scope>NUCLEOTIDE SEQUENCE</scope>
    <source>
        <strain evidence="1">DAOM 197198</strain>
    </source>
</reference>
<dbReference type="EMBL" id="KI286420">
    <property type="protein sequence ID" value="ESA11049.1"/>
    <property type="molecule type" value="Genomic_DNA"/>
</dbReference>
<accession>U9TSB0</accession>
<organism evidence="1">
    <name type="scientific">Rhizophagus irregularis (strain DAOM 181602 / DAOM 197198 / MUCL 43194)</name>
    <name type="common">Arbuscular mycorrhizal fungus</name>
    <name type="synonym">Glomus intraradices</name>
    <dbReference type="NCBI Taxonomy" id="747089"/>
    <lineage>
        <taxon>Eukaryota</taxon>
        <taxon>Fungi</taxon>
        <taxon>Fungi incertae sedis</taxon>
        <taxon>Mucoromycota</taxon>
        <taxon>Glomeromycotina</taxon>
        <taxon>Glomeromycetes</taxon>
        <taxon>Glomerales</taxon>
        <taxon>Glomeraceae</taxon>
        <taxon>Rhizophagus</taxon>
    </lineage>
</organism>
<name>U9TSB0_RHIID</name>
<proteinExistence type="predicted"/>
<dbReference type="AlphaFoldDB" id="U9TSB0"/>
<evidence type="ECO:0000313" key="1">
    <source>
        <dbReference type="EMBL" id="ESA11049.1"/>
    </source>
</evidence>